<sequence>MKEFSKLWSQCDWRGVQYIIADKGYDYSAVRTQITASGKTTVIPRRGAICPGVGDKERYKTRSAIEQFFGKIKENKQLTLRFDKLDITFFSFFALGCLKVLNLLC</sequence>
<protein>
    <recommendedName>
        <fullName evidence="3">Transposase</fullName>
    </recommendedName>
</protein>
<reference evidence="1 2" key="1">
    <citation type="submission" date="2018-08" db="EMBL/GenBank/DDBJ databases">
        <title>Genome Sequences of Legionella pneumophila subsp. pneumophila Isolates, Recovered from a Drinking Water System in a Large Builging.</title>
        <authorList>
            <person name="Gomez-Alvarez V."/>
            <person name="Boczek L."/>
            <person name="King D."/>
            <person name="Pemberton A."/>
            <person name="Pfaller S."/>
            <person name="Rodgers M."/>
            <person name="Santodomingo J."/>
            <person name="Revetta R."/>
        </authorList>
    </citation>
    <scope>NUCLEOTIDE SEQUENCE [LARGE SCALE GENOMIC DNA]</scope>
    <source>
        <strain evidence="1 2">L01C.1</strain>
    </source>
</reference>
<gene>
    <name evidence="1" type="ORF">D1H98_12315</name>
</gene>
<organism evidence="1 2">
    <name type="scientific">Legionella pneumophila subsp. pneumophila</name>
    <dbReference type="NCBI Taxonomy" id="91891"/>
    <lineage>
        <taxon>Bacteria</taxon>
        <taxon>Pseudomonadati</taxon>
        <taxon>Pseudomonadota</taxon>
        <taxon>Gammaproteobacteria</taxon>
        <taxon>Legionellales</taxon>
        <taxon>Legionellaceae</taxon>
        <taxon>Legionella</taxon>
    </lineage>
</organism>
<dbReference type="AlphaFoldDB" id="A0A3A6UC02"/>
<evidence type="ECO:0000313" key="1">
    <source>
        <dbReference type="EMBL" id="RJY29804.1"/>
    </source>
</evidence>
<proteinExistence type="predicted"/>
<dbReference type="Proteomes" id="UP000277145">
    <property type="component" value="Unassembled WGS sequence"/>
</dbReference>
<name>A0A3A6UC02_LEGPN</name>
<dbReference type="EMBL" id="QWDR01000002">
    <property type="protein sequence ID" value="RJY29804.1"/>
    <property type="molecule type" value="Genomic_DNA"/>
</dbReference>
<comment type="caution">
    <text evidence="1">The sequence shown here is derived from an EMBL/GenBank/DDBJ whole genome shotgun (WGS) entry which is preliminary data.</text>
</comment>
<evidence type="ECO:0008006" key="3">
    <source>
        <dbReference type="Google" id="ProtNLM"/>
    </source>
</evidence>
<evidence type="ECO:0000313" key="2">
    <source>
        <dbReference type="Proteomes" id="UP000277145"/>
    </source>
</evidence>
<dbReference type="RefSeq" id="WP_021437040.1">
    <property type="nucleotide sequence ID" value="NZ_CP021281.1"/>
</dbReference>
<accession>A0A3A6UC02</accession>